<feature type="transmembrane region" description="Helical" evidence="1">
    <location>
        <begin position="15"/>
        <end position="34"/>
    </location>
</feature>
<name>G8X0K1_STREN</name>
<dbReference type="HOGENOM" id="CLU_033215_0_0_11"/>
<dbReference type="STRING" id="1003195.SCATT_45470"/>
<dbReference type="Pfam" id="PF16868">
    <property type="entry name" value="NMT1_3"/>
    <property type="match status" value="1"/>
</dbReference>
<accession>G8X0K1</accession>
<reference evidence="3" key="1">
    <citation type="submission" date="2011-12" db="EMBL/GenBank/DDBJ databases">
        <title>Complete genome sequence of Streptomyces cattleya strain DSM 46488.</title>
        <authorList>
            <person name="Ou H.-Y."/>
            <person name="Li P."/>
            <person name="Zhao C."/>
            <person name="O'Hagan D."/>
            <person name="Deng Z."/>
        </authorList>
    </citation>
    <scope>NUCLEOTIDE SEQUENCE [LARGE SCALE GENOMIC DNA]</scope>
    <source>
        <strain evidence="3">ATCC 35852 / DSM 46488 / JCM 4925 / NBRC 14057 / NRRL 8057</strain>
    </source>
</reference>
<proteinExistence type="predicted"/>
<protein>
    <submittedName>
        <fullName evidence="2">Secreted protein</fullName>
    </submittedName>
</protein>
<dbReference type="Proteomes" id="UP000007842">
    <property type="component" value="Chromosome"/>
</dbReference>
<sequence length="332" mass="35459">MTKLPRPGGTGVRRLLRLVPVVAVVAGLLVWWLVPGRGTPYPHRPITLATGVPTGVYQKYGTLLVPDLEHELPGVAVHALPSEGSVQNLQYVASGRADFTFAAADAVAAYTGPGRSRLRAVARLYDDYIQLVVPDRSAVRDMHGLRGLRVGVGQPGSGVNLIARRLLRAAGLDPDQDITAVPAGVNTAPDLLRTGKLDAFFWSGGLPTAAVQDLARVFPVRLVPLGNMVTPLLHQLGGPIGYYRAAVMPPDAYPAMRDNGPTPTIAVANLLVTTDRIDAGLVQRVTQAVIDSRDRIGAQVHSAQQVDLRTAVFTDPLPLHAGARRYYLSVKP</sequence>
<dbReference type="PANTHER" id="PTHR42941">
    <property type="entry name" value="SLL1037 PROTEIN"/>
    <property type="match status" value="1"/>
</dbReference>
<dbReference type="RefSeq" id="WP_014628466.1">
    <property type="nucleotide sequence ID" value="NC_017586.1"/>
</dbReference>
<keyword evidence="1" id="KW-0472">Membrane</keyword>
<evidence type="ECO:0000313" key="2">
    <source>
        <dbReference type="EMBL" id="AEW96918.1"/>
    </source>
</evidence>
<dbReference type="SUPFAM" id="SSF53850">
    <property type="entry name" value="Periplasmic binding protein-like II"/>
    <property type="match status" value="1"/>
</dbReference>
<dbReference type="KEGG" id="scy:SCATT_45470"/>
<evidence type="ECO:0000256" key="1">
    <source>
        <dbReference type="SAM" id="Phobius"/>
    </source>
</evidence>
<dbReference type="OrthoDB" id="5582316at2"/>
<keyword evidence="1" id="KW-0812">Transmembrane</keyword>
<dbReference type="Gene3D" id="3.40.190.10">
    <property type="entry name" value="Periplasmic binding protein-like II"/>
    <property type="match status" value="2"/>
</dbReference>
<dbReference type="NCBIfam" id="TIGR02122">
    <property type="entry name" value="TRAP_TAXI"/>
    <property type="match status" value="1"/>
</dbReference>
<dbReference type="eggNOG" id="COG2358">
    <property type="taxonomic scope" value="Bacteria"/>
</dbReference>
<dbReference type="EMBL" id="CP003219">
    <property type="protein sequence ID" value="AEW96918.1"/>
    <property type="molecule type" value="Genomic_DNA"/>
</dbReference>
<keyword evidence="3" id="KW-1185">Reference proteome</keyword>
<keyword evidence="1" id="KW-1133">Transmembrane helix</keyword>
<dbReference type="PANTHER" id="PTHR42941:SF1">
    <property type="entry name" value="SLL1037 PROTEIN"/>
    <property type="match status" value="1"/>
</dbReference>
<organism evidence="2 3">
    <name type="scientific">Streptantibioticus cattleyicolor (strain ATCC 35852 / DSM 46488 / JCM 4925 / NBRC 14057 / NRRL 8057)</name>
    <name type="common">Streptomyces cattleya</name>
    <dbReference type="NCBI Taxonomy" id="1003195"/>
    <lineage>
        <taxon>Bacteria</taxon>
        <taxon>Bacillati</taxon>
        <taxon>Actinomycetota</taxon>
        <taxon>Actinomycetes</taxon>
        <taxon>Kitasatosporales</taxon>
        <taxon>Streptomycetaceae</taxon>
        <taxon>Streptantibioticus</taxon>
    </lineage>
</organism>
<dbReference type="InterPro" id="IPR011852">
    <property type="entry name" value="TRAP_TAXI"/>
</dbReference>
<gene>
    <name evidence="2" type="ordered locus">SCATT_45470</name>
</gene>
<dbReference type="AlphaFoldDB" id="G8X0K1"/>
<dbReference type="PATRIC" id="fig|1003195.29.peg.4538"/>
<evidence type="ECO:0000313" key="3">
    <source>
        <dbReference type="Proteomes" id="UP000007842"/>
    </source>
</evidence>